<feature type="region of interest" description="Disordered" evidence="1">
    <location>
        <begin position="585"/>
        <end position="622"/>
    </location>
</feature>
<evidence type="ECO:0000313" key="2">
    <source>
        <dbReference type="EMBL" id="KAL0131100.1"/>
    </source>
</evidence>
<organism evidence="2 3">
    <name type="scientific">Cardiocondyla obscurior</name>
    <dbReference type="NCBI Taxonomy" id="286306"/>
    <lineage>
        <taxon>Eukaryota</taxon>
        <taxon>Metazoa</taxon>
        <taxon>Ecdysozoa</taxon>
        <taxon>Arthropoda</taxon>
        <taxon>Hexapoda</taxon>
        <taxon>Insecta</taxon>
        <taxon>Pterygota</taxon>
        <taxon>Neoptera</taxon>
        <taxon>Endopterygota</taxon>
        <taxon>Hymenoptera</taxon>
        <taxon>Apocrita</taxon>
        <taxon>Aculeata</taxon>
        <taxon>Formicoidea</taxon>
        <taxon>Formicidae</taxon>
        <taxon>Myrmicinae</taxon>
        <taxon>Cardiocondyla</taxon>
    </lineage>
</organism>
<gene>
    <name evidence="2" type="ORF">PUN28_002591</name>
</gene>
<dbReference type="AlphaFoldDB" id="A0AAW2GUX1"/>
<dbReference type="EMBL" id="JADYXP020000002">
    <property type="protein sequence ID" value="KAL0131100.1"/>
    <property type="molecule type" value="Genomic_DNA"/>
</dbReference>
<reference evidence="2 3" key="1">
    <citation type="submission" date="2023-03" db="EMBL/GenBank/DDBJ databases">
        <title>High recombination rates correlate with genetic variation in Cardiocondyla obscurior ants.</title>
        <authorList>
            <person name="Errbii M."/>
        </authorList>
    </citation>
    <scope>NUCLEOTIDE SEQUENCE [LARGE SCALE GENOMIC DNA]</scope>
    <source>
        <strain evidence="2">Alpha-2009</strain>
        <tissue evidence="2">Whole body</tissue>
    </source>
</reference>
<comment type="caution">
    <text evidence="2">The sequence shown here is derived from an EMBL/GenBank/DDBJ whole genome shotgun (WGS) entry which is preliminary data.</text>
</comment>
<evidence type="ECO:0000313" key="3">
    <source>
        <dbReference type="Proteomes" id="UP001430953"/>
    </source>
</evidence>
<accession>A0AAW2GUX1</accession>
<name>A0AAW2GUX1_9HYME</name>
<keyword evidence="3" id="KW-1185">Reference proteome</keyword>
<protein>
    <submittedName>
        <fullName evidence="2">Uncharacterized protein</fullName>
    </submittedName>
</protein>
<dbReference type="Proteomes" id="UP001430953">
    <property type="component" value="Unassembled WGS sequence"/>
</dbReference>
<evidence type="ECO:0000256" key="1">
    <source>
        <dbReference type="SAM" id="MobiDB-lite"/>
    </source>
</evidence>
<sequence length="864" mass="99682">MISSLSSYDDELLNSAYANVSLIADKTWTFKPEDPYRKLNYSLWVQSCEIIEKYKEYGDYRPRFVRDVISESRLAKYGNYEYNEQHERTYRPDDGKSSGGTPRYFRSAVEPVEPWMLPEVQEHFARLISPRCTRSHREPTFNLQSSAMQILKCNAARRDNEALACPNFQSEWNERLKGRHRRIDRKGSEKIGLLNESLSNRKSDEDEFREKLTKTLARYRWYTIESAAEIQLQSRIESDAVRNIWNPEKFREVQRHYRQHQKQICPQNQQSRVPRQTQPVIQHHPQLYCALQYQPLLLRTEYQRKSPFSPTPPPPPILSPEVPEFFPKTNLSPITCSLNNDKDRRTCQIRYFPSLNSQSELFPFNRPYQDVAATAFPSSRMSALPATEANVFYSPQEWMQRVVPPMQLQLATSSSSPLTVCTPLQPIHDPAITHRPLQVYEKFLPCTQLSSTTPIPVYQRPIEFYQEPMLKRKSHGVDFNNLILLTKNSIKTRRGSSKPTVHQPFSLDSRQSLKTSGHNVQVQWLNKDHCSKKTKEIMTVNTLVSELRSFEEKYECKRADGNWKTTVESPQGQQTSTETSFRLKDKTFGNESSRGRSRRKLFENEKSRCKTSNAEQKDRKAKRPLYRDVLTNISNDAVPDVFEKRYDELEQQAMEQYKSSEESLALKYQELERQAIEQYGNSNVGEDKRSMNQDCLNGQKCSKYGHCSPSKEHLKKKGSYLPQITLLKPKGKSLPNVCCGSSSNDNYQTAITSKSLSALTDGPSNKSKNIYRGASEDKIATGVSVRASSKRRLILMSPFERKSEAKRIMKTTELRGICSFTKTKRNVFGCCRTSEIAQIGSGDENLAIIKSPSTEVWLSGFWTT</sequence>
<proteinExistence type="predicted"/>